<evidence type="ECO:0000313" key="2">
    <source>
        <dbReference type="EMBL" id="GMF65768.1"/>
    </source>
</evidence>
<evidence type="ECO:0000256" key="1">
    <source>
        <dbReference type="SAM" id="MobiDB-lite"/>
    </source>
</evidence>
<proteinExistence type="predicted"/>
<evidence type="ECO:0000313" key="3">
    <source>
        <dbReference type="Proteomes" id="UP001165083"/>
    </source>
</evidence>
<dbReference type="AlphaFoldDB" id="A0A9W6YIG1"/>
<accession>A0A9W6YIG1</accession>
<sequence>MSLSSYFSDNQTKQKAYDRFYNQMARSDFVQRRKLKALIAQEAADESLTDKLAQLYMSSVGKAPEYDYDKVLKKIQKAKPEVEKGTAVKIPVASASPATPATARRPRRSSMEIFLEDQGTNKFIKETKQELWERKHKKTTIPDNAREKAEADVESYIYDYQKKQRAKKSSTRRELTISEMEEAKKRLAEKILQQDEAPKSEKKKANRRLRMDDDETETKIAPEVLERQRNVERMTKLIKDNPNVKAKYVAIINSFKSSQNYDQVGLYNKLMTTVSGDIDARTRDGYFSDLTAIKPSDKAKKNHHLKPTSKKSKPALIQYWVKRSQIVQLY</sequence>
<feature type="region of interest" description="Disordered" evidence="1">
    <location>
        <begin position="190"/>
        <end position="213"/>
    </location>
</feature>
<comment type="caution">
    <text evidence="2">The sequence shown here is derived from an EMBL/GenBank/DDBJ whole genome shotgun (WGS) entry which is preliminary data.</text>
</comment>
<keyword evidence="3" id="KW-1185">Reference proteome</keyword>
<organism evidence="2 3">
    <name type="scientific">Phytophthora lilii</name>
    <dbReference type="NCBI Taxonomy" id="2077276"/>
    <lineage>
        <taxon>Eukaryota</taxon>
        <taxon>Sar</taxon>
        <taxon>Stramenopiles</taxon>
        <taxon>Oomycota</taxon>
        <taxon>Peronosporomycetes</taxon>
        <taxon>Peronosporales</taxon>
        <taxon>Peronosporaceae</taxon>
        <taxon>Phytophthora</taxon>
    </lineage>
</organism>
<dbReference type="Proteomes" id="UP001165083">
    <property type="component" value="Unassembled WGS sequence"/>
</dbReference>
<feature type="compositionally biased region" description="Basic and acidic residues" evidence="1">
    <location>
        <begin position="190"/>
        <end position="200"/>
    </location>
</feature>
<name>A0A9W6YIG1_9STRA</name>
<reference evidence="2" key="1">
    <citation type="submission" date="2023-04" db="EMBL/GenBank/DDBJ databases">
        <title>Phytophthora lilii NBRC 32176.</title>
        <authorList>
            <person name="Ichikawa N."/>
            <person name="Sato H."/>
            <person name="Tonouchi N."/>
        </authorList>
    </citation>
    <scope>NUCLEOTIDE SEQUENCE</scope>
    <source>
        <strain evidence="2">NBRC 32176</strain>
    </source>
</reference>
<dbReference type="EMBL" id="BSXW01012500">
    <property type="protein sequence ID" value="GMF65768.1"/>
    <property type="molecule type" value="Genomic_DNA"/>
</dbReference>
<dbReference type="OrthoDB" id="139723at2759"/>
<gene>
    <name evidence="2" type="ORF">Plil01_001837600</name>
</gene>
<protein>
    <submittedName>
        <fullName evidence="2">Unnamed protein product</fullName>
    </submittedName>
</protein>